<dbReference type="Proteomes" id="UP000003973">
    <property type="component" value="Unassembled WGS sequence"/>
</dbReference>
<feature type="region of interest" description="Disordered" evidence="1">
    <location>
        <begin position="1"/>
        <end position="21"/>
    </location>
</feature>
<dbReference type="AlphaFoldDB" id="C3X3Q1"/>
<dbReference type="EMBL" id="ACDP02000017">
    <property type="protein sequence ID" value="EEO27837.1"/>
    <property type="molecule type" value="Genomic_DNA"/>
</dbReference>
<dbReference type="HOGENOM" id="CLU_098184_0_0_4"/>
<dbReference type="eggNOG" id="ENOG5033GEI">
    <property type="taxonomic scope" value="Bacteria"/>
</dbReference>
<feature type="region of interest" description="Disordered" evidence="1">
    <location>
        <begin position="196"/>
        <end position="234"/>
    </location>
</feature>
<accession>C3X3Q1</accession>
<evidence type="ECO:0000256" key="1">
    <source>
        <dbReference type="SAM" id="MobiDB-lite"/>
    </source>
</evidence>
<feature type="compositionally biased region" description="Basic and acidic residues" evidence="1">
    <location>
        <begin position="1"/>
        <end position="18"/>
    </location>
</feature>
<evidence type="ECO:0000313" key="2">
    <source>
        <dbReference type="EMBL" id="EEO27837.1"/>
    </source>
</evidence>
<comment type="caution">
    <text evidence="2">The sequence shown here is derived from an EMBL/GenBank/DDBJ whole genome shotgun (WGS) entry which is preliminary data.</text>
</comment>
<dbReference type="RefSeq" id="WP_005877107.1">
    <property type="nucleotide sequence ID" value="NZ_CABMNL010000001.1"/>
</dbReference>
<gene>
    <name evidence="2" type="ORF">OFAG_00990</name>
</gene>
<sequence>MNGKEAKGTEGAGRERMARQGSEASLAEVEALFSEFEALYGSRFADMWRHTDVARVKSLWAKALAGLTGREIRAGLAGCGSRPWPPSLPEFLTLCRPEADAERAFSLAQELVSRRFSGEDVWPDRALYWAAVAFGFYDLRSMSWAAAKNRWSRIWAGKRQMEAELPPVPVAREALASPGRNLTDRETARRRLGELKRLLRGRPAEKGGGGKAAKGRLARPDGEPSGFPGRPEAL</sequence>
<reference evidence="2" key="1">
    <citation type="submission" date="2011-10" db="EMBL/GenBank/DDBJ databases">
        <title>The Genome Sequence of Oxalobacter formigenes HOxBLS.</title>
        <authorList>
            <consortium name="The Broad Institute Genome Sequencing Platform"/>
            <person name="Earl A."/>
            <person name="Ward D."/>
            <person name="Feldgarden M."/>
            <person name="Gevers D."/>
            <person name="Allison M.J."/>
            <person name="Humphrey S."/>
            <person name="Young S.K."/>
            <person name="Zeng Q."/>
            <person name="Gargeya S."/>
            <person name="Fitzgerald M."/>
            <person name="Haas B."/>
            <person name="Abouelleil A."/>
            <person name="Alvarado L."/>
            <person name="Arachchi H.M."/>
            <person name="Berlin A."/>
            <person name="Brown A."/>
            <person name="Chapman S.B."/>
            <person name="Chen Z."/>
            <person name="Dunbar C."/>
            <person name="Freedman E."/>
            <person name="Gearin G."/>
            <person name="Goldberg J."/>
            <person name="Griggs A."/>
            <person name="Gujja S."/>
            <person name="Heiman D."/>
            <person name="Howarth C."/>
            <person name="Larson L."/>
            <person name="Lui A."/>
            <person name="MacDonald P.J.P."/>
            <person name="Montmayeur A."/>
            <person name="Murphy C."/>
            <person name="Neiman D."/>
            <person name="Pearson M."/>
            <person name="Priest M."/>
            <person name="Roberts A."/>
            <person name="Saif S."/>
            <person name="Shea T."/>
            <person name="Shenoy N."/>
            <person name="Sisk P."/>
            <person name="Stolte C."/>
            <person name="Sykes S."/>
            <person name="Wortman J."/>
            <person name="Nusbaum C."/>
            <person name="Birren B."/>
        </authorList>
    </citation>
    <scope>NUCLEOTIDE SEQUENCE [LARGE SCALE GENOMIC DNA]</scope>
    <source>
        <strain evidence="2">HOxBLS</strain>
    </source>
</reference>
<organism evidence="2 3">
    <name type="scientific">Oxalobacter paraformigenes</name>
    <dbReference type="NCBI Taxonomy" id="556268"/>
    <lineage>
        <taxon>Bacteria</taxon>
        <taxon>Pseudomonadati</taxon>
        <taxon>Pseudomonadota</taxon>
        <taxon>Betaproteobacteria</taxon>
        <taxon>Burkholderiales</taxon>
        <taxon>Oxalobacteraceae</taxon>
        <taxon>Oxalobacter</taxon>
    </lineage>
</organism>
<protein>
    <submittedName>
        <fullName evidence="2">Uncharacterized protein</fullName>
    </submittedName>
</protein>
<feature type="compositionally biased region" description="Basic and acidic residues" evidence="1">
    <location>
        <begin position="196"/>
        <end position="205"/>
    </location>
</feature>
<name>C3X3Q1_9BURK</name>
<keyword evidence="3" id="KW-1185">Reference proteome</keyword>
<proteinExistence type="predicted"/>
<evidence type="ECO:0000313" key="3">
    <source>
        <dbReference type="Proteomes" id="UP000003973"/>
    </source>
</evidence>